<dbReference type="InterPro" id="IPR017853">
    <property type="entry name" value="GH"/>
</dbReference>
<dbReference type="InterPro" id="IPR021720">
    <property type="entry name" value="Malectin_dom"/>
</dbReference>
<feature type="domain" description="Malectin" evidence="7">
    <location>
        <begin position="697"/>
        <end position="852"/>
    </location>
</feature>
<dbReference type="Gene3D" id="2.60.120.260">
    <property type="entry name" value="Galactose-binding domain-like"/>
    <property type="match status" value="1"/>
</dbReference>
<dbReference type="InterPro" id="IPR054593">
    <property type="entry name" value="Beta-mannosidase-like_N2"/>
</dbReference>
<gene>
    <name evidence="10" type="ORF">KEM10_15685</name>
</gene>
<evidence type="ECO:0000259" key="9">
    <source>
        <dbReference type="Pfam" id="PF22666"/>
    </source>
</evidence>
<protein>
    <submittedName>
        <fullName evidence="10">DUF4982 domain-containing protein</fullName>
    </submittedName>
</protein>
<keyword evidence="4" id="KW-0732">Signal</keyword>
<evidence type="ECO:0000313" key="11">
    <source>
        <dbReference type="Proteomes" id="UP000708576"/>
    </source>
</evidence>
<dbReference type="Pfam" id="PF00703">
    <property type="entry name" value="Glyco_hydro_2"/>
    <property type="match status" value="1"/>
</dbReference>
<dbReference type="PANTHER" id="PTHR42732">
    <property type="entry name" value="BETA-GALACTOSIDASE"/>
    <property type="match status" value="1"/>
</dbReference>
<keyword evidence="11" id="KW-1185">Reference proteome</keyword>
<evidence type="ECO:0000259" key="6">
    <source>
        <dbReference type="Pfam" id="PF02836"/>
    </source>
</evidence>
<evidence type="ECO:0000256" key="3">
    <source>
        <dbReference type="ARBA" id="ARBA00023295"/>
    </source>
</evidence>
<feature type="domain" description="DUF4982" evidence="8">
    <location>
        <begin position="619"/>
        <end position="670"/>
    </location>
</feature>
<dbReference type="InterPro" id="IPR006101">
    <property type="entry name" value="Glyco_hydro_2"/>
</dbReference>
<dbReference type="Pfam" id="PF22666">
    <property type="entry name" value="Glyco_hydro_2_N2"/>
    <property type="match status" value="1"/>
</dbReference>
<evidence type="ECO:0000259" key="7">
    <source>
        <dbReference type="Pfam" id="PF11721"/>
    </source>
</evidence>
<evidence type="ECO:0000256" key="4">
    <source>
        <dbReference type="SAM" id="SignalP"/>
    </source>
</evidence>
<organism evidence="10 11">
    <name type="scientific">Carboxylicivirga linearis</name>
    <dbReference type="NCBI Taxonomy" id="1628157"/>
    <lineage>
        <taxon>Bacteria</taxon>
        <taxon>Pseudomonadati</taxon>
        <taxon>Bacteroidota</taxon>
        <taxon>Bacteroidia</taxon>
        <taxon>Marinilabiliales</taxon>
        <taxon>Marinilabiliaceae</taxon>
        <taxon>Carboxylicivirga</taxon>
    </lineage>
</organism>
<dbReference type="InterPro" id="IPR006103">
    <property type="entry name" value="Glyco_hydro_2_cat"/>
</dbReference>
<dbReference type="Gene3D" id="2.60.120.430">
    <property type="entry name" value="Galactose-binding lectin"/>
    <property type="match status" value="1"/>
</dbReference>
<dbReference type="InterPro" id="IPR008979">
    <property type="entry name" value="Galactose-bd-like_sf"/>
</dbReference>
<name>A0ABS5JXY3_9BACT</name>
<evidence type="ECO:0000256" key="1">
    <source>
        <dbReference type="ARBA" id="ARBA00007401"/>
    </source>
</evidence>
<dbReference type="InterPro" id="IPR032311">
    <property type="entry name" value="DUF4982"/>
</dbReference>
<evidence type="ECO:0000259" key="8">
    <source>
        <dbReference type="Pfam" id="PF16355"/>
    </source>
</evidence>
<dbReference type="RefSeq" id="WP_212216978.1">
    <property type="nucleotide sequence ID" value="NZ_JAGUCO010000014.1"/>
</dbReference>
<reference evidence="10 11" key="1">
    <citation type="journal article" date="2015" name="Int. J. Syst. Evol. Microbiol.">
        <title>Carboxylicivirga linearis sp. nov., isolated from a sea cucumber culture pond.</title>
        <authorList>
            <person name="Wang F.Q."/>
            <person name="Zhou Y.X."/>
            <person name="Lin X.Z."/>
            <person name="Chen G.J."/>
            <person name="Du Z.J."/>
        </authorList>
    </citation>
    <scope>NUCLEOTIDE SEQUENCE [LARGE SCALE GENOMIC DNA]</scope>
    <source>
        <strain evidence="10 11">FB218</strain>
    </source>
</reference>
<comment type="similarity">
    <text evidence="1">Belongs to the glycosyl hydrolase 2 family.</text>
</comment>
<evidence type="ECO:0000313" key="10">
    <source>
        <dbReference type="EMBL" id="MBS2099735.1"/>
    </source>
</evidence>
<dbReference type="InterPro" id="IPR036156">
    <property type="entry name" value="Beta-gal/glucu_dom_sf"/>
</dbReference>
<evidence type="ECO:0000256" key="2">
    <source>
        <dbReference type="ARBA" id="ARBA00022801"/>
    </source>
</evidence>
<dbReference type="SUPFAM" id="SSF51445">
    <property type="entry name" value="(Trans)glycosidases"/>
    <property type="match status" value="1"/>
</dbReference>
<keyword evidence="3" id="KW-0326">Glycosidase</keyword>
<comment type="caution">
    <text evidence="10">The sequence shown here is derived from an EMBL/GenBank/DDBJ whole genome shotgun (WGS) entry which is preliminary data.</text>
</comment>
<sequence>MRTQFIIVLTMLLSLSEVGAQLQKESFNEGWSFNKVTERVHKPEPVTLPHHWNDDAYETKHYFRGEGIYEKRFYVRAENTTSQYYLYFEGVNSIATVKVNNKILREHKGGYTGFYVNITSALKFDDYNSIEVLVDNTNNNIAPLSGDFTIFGGIYRPVWMINKTDVHFKLDSLGGNGLLFYQDELTHKKATGKLEIKISNLSDADQRLQLNISCENPNGKREFSFSKNLKSVSGENALTIPLPSIKDPLLWTPENPNLYTINVSLNGSKGNKLDEISENIGWRNIEINENNQFLLNGEPIKLMGASRHQDRVGYGIALSDQHHIEDIKALKNTGANFIRLAHYPQSKAVLEACDQLGLLVWEEIPVVDIINNNEEFAINAEFQLQEMIRQHFNHPSVVMWGYMNEAIIQVQYRFKDKNEKKELYASTVSLAERLEKLVKEIDPSRFTVMAYHGTNLYNEIGLAGISDISGWNLYDGWYGGDLSGFKSFISEQHNKYPKRPLIVSEFGAGSDKRLHSMKPRKFDFSMEYQQTFMEHYWPVIKDSAFVMGGAMWNLIDFSSALRQESMPRINNKGLMYGNREAKDVYFYQKAFLNNEEPVLHIATRDWSRRLLLQTDSMQSIKVYSNLNQVEMFINDESLGIKNPENCTVTWDIVFKPGKNKISVKGVDSDGLVYEDISYVEIEIADINDLLSSGSGININVGSECYFHSNASAEVFLPDVAYQKGAWGYINGTAFERGDRPGTTAEIIGTEDDPLFQTQRQGNFTYKFDVKPGEYEVTLCFADLSFSGEAVVYDLGHKKKDDISHGNMMIHINGIVLEKKLIPAEIVGGCNSLSKTYVVNIKDDSMKINFESKEGYAFINGIKILAK</sequence>
<dbReference type="InterPro" id="IPR051913">
    <property type="entry name" value="GH2_Domain-Containing"/>
</dbReference>
<feature type="chain" id="PRO_5047369127" evidence="4">
    <location>
        <begin position="21"/>
        <end position="866"/>
    </location>
</feature>
<feature type="domain" description="Beta-mannosidase-like galactose-binding" evidence="9">
    <location>
        <begin position="65"/>
        <end position="143"/>
    </location>
</feature>
<dbReference type="SUPFAM" id="SSF49303">
    <property type="entry name" value="beta-Galactosidase/glucuronidase domain"/>
    <property type="match status" value="1"/>
</dbReference>
<dbReference type="Gene3D" id="2.60.40.10">
    <property type="entry name" value="Immunoglobulins"/>
    <property type="match status" value="2"/>
</dbReference>
<keyword evidence="2" id="KW-0378">Hydrolase</keyword>
<evidence type="ECO:0000259" key="5">
    <source>
        <dbReference type="Pfam" id="PF00703"/>
    </source>
</evidence>
<feature type="domain" description="Glycoside hydrolase family 2 catalytic" evidence="6">
    <location>
        <begin position="289"/>
        <end position="587"/>
    </location>
</feature>
<proteinExistence type="inferred from homology"/>
<dbReference type="InterPro" id="IPR013783">
    <property type="entry name" value="Ig-like_fold"/>
</dbReference>
<dbReference type="PRINTS" id="PR00132">
    <property type="entry name" value="GLHYDRLASE2"/>
</dbReference>
<feature type="signal peptide" evidence="4">
    <location>
        <begin position="1"/>
        <end position="20"/>
    </location>
</feature>
<dbReference type="PANTHER" id="PTHR42732:SF1">
    <property type="entry name" value="BETA-MANNOSIDASE"/>
    <property type="match status" value="1"/>
</dbReference>
<dbReference type="Proteomes" id="UP000708576">
    <property type="component" value="Unassembled WGS sequence"/>
</dbReference>
<dbReference type="EMBL" id="JAGUCO010000014">
    <property type="protein sequence ID" value="MBS2099735.1"/>
    <property type="molecule type" value="Genomic_DNA"/>
</dbReference>
<dbReference type="Pfam" id="PF11721">
    <property type="entry name" value="Malectin"/>
    <property type="match status" value="1"/>
</dbReference>
<feature type="domain" description="Glycoside hydrolase family 2 immunoglobulin-like beta-sandwich" evidence="5">
    <location>
        <begin position="185"/>
        <end position="283"/>
    </location>
</feature>
<dbReference type="Gene3D" id="3.20.20.80">
    <property type="entry name" value="Glycosidases"/>
    <property type="match status" value="1"/>
</dbReference>
<accession>A0ABS5JXY3</accession>
<dbReference type="SUPFAM" id="SSF49785">
    <property type="entry name" value="Galactose-binding domain-like"/>
    <property type="match status" value="2"/>
</dbReference>
<dbReference type="Pfam" id="PF02836">
    <property type="entry name" value="Glyco_hydro_2_C"/>
    <property type="match status" value="1"/>
</dbReference>
<dbReference type="Pfam" id="PF16355">
    <property type="entry name" value="DUF4982"/>
    <property type="match status" value="1"/>
</dbReference>
<dbReference type="InterPro" id="IPR006102">
    <property type="entry name" value="Ig-like_GH2"/>
</dbReference>